<evidence type="ECO:0000313" key="3">
    <source>
        <dbReference type="WBParaSite" id="OFLC_0001039601-mRNA-1"/>
    </source>
</evidence>
<evidence type="ECO:0000313" key="1">
    <source>
        <dbReference type="EMBL" id="VDO68171.1"/>
    </source>
</evidence>
<dbReference type="EMBL" id="UZAJ01013822">
    <property type="protein sequence ID" value="VDO68171.1"/>
    <property type="molecule type" value="Genomic_DNA"/>
</dbReference>
<dbReference type="WBParaSite" id="OFLC_0001039601-mRNA-1">
    <property type="protein sequence ID" value="OFLC_0001039601-mRNA-1"/>
    <property type="gene ID" value="OFLC_0001039601"/>
</dbReference>
<organism evidence="3">
    <name type="scientific">Onchocerca flexuosa</name>
    <dbReference type="NCBI Taxonomy" id="387005"/>
    <lineage>
        <taxon>Eukaryota</taxon>
        <taxon>Metazoa</taxon>
        <taxon>Ecdysozoa</taxon>
        <taxon>Nematoda</taxon>
        <taxon>Chromadorea</taxon>
        <taxon>Rhabditida</taxon>
        <taxon>Spirurina</taxon>
        <taxon>Spiruromorpha</taxon>
        <taxon>Filarioidea</taxon>
        <taxon>Onchocercidae</taxon>
        <taxon>Onchocerca</taxon>
    </lineage>
</organism>
<gene>
    <name evidence="1" type="ORF">OFLC_LOCUS10397</name>
</gene>
<keyword evidence="2" id="KW-1185">Reference proteome</keyword>
<protein>
    <submittedName>
        <fullName evidence="1 3">Uncharacterized protein</fullName>
    </submittedName>
</protein>
<reference evidence="1 2" key="2">
    <citation type="submission" date="2018-11" db="EMBL/GenBank/DDBJ databases">
        <authorList>
            <consortium name="Pathogen Informatics"/>
        </authorList>
    </citation>
    <scope>NUCLEOTIDE SEQUENCE [LARGE SCALE GENOMIC DNA]</scope>
</reference>
<name>A0A183HSD5_9BILA</name>
<dbReference type="Proteomes" id="UP000267606">
    <property type="component" value="Unassembled WGS sequence"/>
</dbReference>
<dbReference type="AlphaFoldDB" id="A0A183HSD5"/>
<proteinExistence type="predicted"/>
<evidence type="ECO:0000313" key="2">
    <source>
        <dbReference type="Proteomes" id="UP000267606"/>
    </source>
</evidence>
<sequence>MMMMMMIMMMTMMIMRKELKLMHFFSDRSRKKNVKFRR</sequence>
<accession>A0A183HSD5</accession>
<reference evidence="3" key="1">
    <citation type="submission" date="2016-06" db="UniProtKB">
        <authorList>
            <consortium name="WormBaseParasite"/>
        </authorList>
    </citation>
    <scope>IDENTIFICATION</scope>
</reference>